<organism evidence="4 5">
    <name type="scientific">Prochlorococcus marinus (strain SARG / CCMP1375 / SS120)</name>
    <dbReference type="NCBI Taxonomy" id="167539"/>
    <lineage>
        <taxon>Bacteria</taxon>
        <taxon>Bacillati</taxon>
        <taxon>Cyanobacteriota</taxon>
        <taxon>Cyanophyceae</taxon>
        <taxon>Synechococcales</taxon>
        <taxon>Prochlorococcaceae</taxon>
        <taxon>Prochlorococcus</taxon>
    </lineage>
</organism>
<dbReference type="Pfam" id="PF13414">
    <property type="entry name" value="TPR_11"/>
    <property type="match status" value="1"/>
</dbReference>
<name>Q7V9Q5_PROMA</name>
<dbReference type="EnsemblBacteria" id="AAQ00818">
    <property type="protein sequence ID" value="AAQ00818"/>
    <property type="gene ID" value="Pro_1774"/>
</dbReference>
<reference evidence="4 5" key="1">
    <citation type="journal article" date="2003" name="Proc. Natl. Acad. Sci. U.S.A.">
        <title>Genome sequence of the cyanobacterium Prochlorococcus marinus SS120, a nearly minimal oxyphototrophic genome.</title>
        <authorList>
            <person name="Dufresne A."/>
            <person name="Salanoubat M."/>
            <person name="Partensky F."/>
            <person name="Artiguenave F."/>
            <person name="Axmann I.M."/>
            <person name="Barbe V."/>
            <person name="Duprat S."/>
            <person name="Galperin M.Y."/>
            <person name="Koonin E.V."/>
            <person name="Le Gall F."/>
            <person name="Makarova K.S."/>
            <person name="Ostrowski M."/>
            <person name="Oztas S."/>
            <person name="Robert C."/>
            <person name="Rogozin I.B."/>
            <person name="Scanlan D.J."/>
            <person name="Tandeau de Marsac N."/>
            <person name="Weissenbach J."/>
            <person name="Wincker P."/>
            <person name="Wolf Y.I."/>
            <person name="Hess W.R."/>
        </authorList>
    </citation>
    <scope>NUCLEOTIDE SEQUENCE [LARGE SCALE GENOMIC DNA]</scope>
    <source>
        <strain evidence="5">SARG / CCMP1375 / SS120</strain>
    </source>
</reference>
<dbReference type="InterPro" id="IPR050498">
    <property type="entry name" value="Ycf3"/>
</dbReference>
<dbReference type="STRING" id="167539.Pro_1774"/>
<dbReference type="PANTHER" id="PTHR44858:SF1">
    <property type="entry name" value="UDP-N-ACETYLGLUCOSAMINE--PEPTIDE N-ACETYLGLUCOSAMINYLTRANSFERASE SPINDLY-RELATED"/>
    <property type="match status" value="1"/>
</dbReference>
<dbReference type="EMBL" id="AE017126">
    <property type="protein sequence ID" value="AAQ00818.1"/>
    <property type="molecule type" value="Genomic_DNA"/>
</dbReference>
<dbReference type="SUPFAM" id="SSF48452">
    <property type="entry name" value="TPR-like"/>
    <property type="match status" value="1"/>
</dbReference>
<keyword evidence="5" id="KW-1185">Reference proteome</keyword>
<dbReference type="PROSITE" id="PS50005">
    <property type="entry name" value="TPR"/>
    <property type="match status" value="1"/>
</dbReference>
<feature type="repeat" description="TPR" evidence="3">
    <location>
        <begin position="97"/>
        <end position="130"/>
    </location>
</feature>
<gene>
    <name evidence="4" type="ordered locus">Pro_1774</name>
</gene>
<dbReference type="SMART" id="SM00028">
    <property type="entry name" value="TPR"/>
    <property type="match status" value="4"/>
</dbReference>
<dbReference type="AlphaFoldDB" id="Q7V9Q5"/>
<protein>
    <submittedName>
        <fullName evidence="4">Secreted TPR repeats protein</fullName>
    </submittedName>
</protein>
<dbReference type="Pfam" id="PF13432">
    <property type="entry name" value="TPR_16"/>
    <property type="match status" value="1"/>
</dbReference>
<dbReference type="InterPro" id="IPR019734">
    <property type="entry name" value="TPR_rpt"/>
</dbReference>
<dbReference type="Proteomes" id="UP000001420">
    <property type="component" value="Chromosome"/>
</dbReference>
<evidence type="ECO:0000256" key="2">
    <source>
        <dbReference type="ARBA" id="ARBA00022803"/>
    </source>
</evidence>
<dbReference type="HOGENOM" id="CLU_003728_11_0_3"/>
<dbReference type="KEGG" id="pma:Pro_1774"/>
<evidence type="ECO:0000256" key="3">
    <source>
        <dbReference type="PROSITE-ProRule" id="PRU00339"/>
    </source>
</evidence>
<keyword evidence="2 3" id="KW-0802">TPR repeat</keyword>
<dbReference type="InterPro" id="IPR011990">
    <property type="entry name" value="TPR-like_helical_dom_sf"/>
</dbReference>
<evidence type="ECO:0000313" key="5">
    <source>
        <dbReference type="Proteomes" id="UP000001420"/>
    </source>
</evidence>
<sequence>MKKYLLILVFVWVFLSLVSPVDAVNKSSIPPLFKKALNESREGNFLQALKTWDEFLVSFPDDAVAISNRGNVRLALGDAEGAILDQTRAVELLPLAIDPHVNRGIAEESIGELKKAIDDYKWVLEKEPQNALALYNLGNVRGSQGDWLEAKILFNKASFASPSLVMARSSRALACYQLREFDEAEKELRLLIKKYPMFADGRAALSALLWREGFSGEAESHWAAAAGLDSRYSQADWLLNVRRWPPQPIEDLMAFLNLETI</sequence>
<accession>Q7V9Q5</accession>
<dbReference type="RefSeq" id="WP_011125923.1">
    <property type="nucleotide sequence ID" value="NC_005042.1"/>
</dbReference>
<dbReference type="Gene3D" id="1.25.40.10">
    <property type="entry name" value="Tetratricopeptide repeat domain"/>
    <property type="match status" value="2"/>
</dbReference>
<keyword evidence="1" id="KW-0677">Repeat</keyword>
<dbReference type="PANTHER" id="PTHR44858">
    <property type="entry name" value="TETRATRICOPEPTIDE REPEAT PROTEIN 6"/>
    <property type="match status" value="1"/>
</dbReference>
<evidence type="ECO:0000256" key="1">
    <source>
        <dbReference type="ARBA" id="ARBA00022737"/>
    </source>
</evidence>
<dbReference type="PATRIC" id="fig|167539.5.peg.1874"/>
<proteinExistence type="predicted"/>
<dbReference type="OrthoDB" id="479590at2"/>
<dbReference type="eggNOG" id="COG0457">
    <property type="taxonomic scope" value="Bacteria"/>
</dbReference>
<evidence type="ECO:0000313" key="4">
    <source>
        <dbReference type="EMBL" id="AAQ00818.1"/>
    </source>
</evidence>